<keyword evidence="2" id="KW-1185">Reference proteome</keyword>
<evidence type="ECO:0008006" key="3">
    <source>
        <dbReference type="Google" id="ProtNLM"/>
    </source>
</evidence>
<dbReference type="InterPro" id="IPR011990">
    <property type="entry name" value="TPR-like_helical_dom_sf"/>
</dbReference>
<comment type="caution">
    <text evidence="1">The sequence shown here is derived from an EMBL/GenBank/DDBJ whole genome shotgun (WGS) entry which is preliminary data.</text>
</comment>
<accession>A0ABS3UTD6</accession>
<reference evidence="1 2" key="1">
    <citation type="submission" date="2021-03" db="EMBL/GenBank/DDBJ databases">
        <title>Actinoplanes flavus sp. nov., a novel actinomycete isolated from Coconut Palm rhizosphere soil.</title>
        <authorList>
            <person name="Luo X."/>
        </authorList>
    </citation>
    <scope>NUCLEOTIDE SEQUENCE [LARGE SCALE GENOMIC DNA]</scope>
    <source>
        <strain evidence="1 2">NEAU-H7</strain>
    </source>
</reference>
<dbReference type="RefSeq" id="WP_208470991.1">
    <property type="nucleotide sequence ID" value="NZ_JAGFNS010000024.1"/>
</dbReference>
<dbReference type="EMBL" id="JAGFNS010000024">
    <property type="protein sequence ID" value="MBO3741842.1"/>
    <property type="molecule type" value="Genomic_DNA"/>
</dbReference>
<proteinExistence type="predicted"/>
<gene>
    <name evidence="1" type="ORF">J5X75_30470</name>
</gene>
<organism evidence="1 2">
    <name type="scientific">Actinoplanes flavus</name>
    <dbReference type="NCBI Taxonomy" id="2820290"/>
    <lineage>
        <taxon>Bacteria</taxon>
        <taxon>Bacillati</taxon>
        <taxon>Actinomycetota</taxon>
        <taxon>Actinomycetes</taxon>
        <taxon>Micromonosporales</taxon>
        <taxon>Micromonosporaceae</taxon>
        <taxon>Actinoplanes</taxon>
    </lineage>
</organism>
<dbReference type="Gene3D" id="1.25.40.10">
    <property type="entry name" value="Tetratricopeptide repeat domain"/>
    <property type="match status" value="1"/>
</dbReference>
<sequence length="926" mass="99521">MTDDPEHGERWAEDLLRQGIEEKDVEAVRQAGALLLELRNTTSLADPRQPHWTRRLLEVCRTAHHLTGDLSYAQIALHLDRQIRAETRAAGDERLQRLTAAAHALLRRYDDSGSVVDLESAVESATQALADDDHPGRAELLHTLGVALHRRFAHRGDLADLRRSVETLTAAVAVVPEGNPDESRFGVSLRAAMRELHGHDPSQPLEPAIRRSVDEEPPEPPAPSATDAVALLERADRTGDTDALAAAIELLDGSDEPGDLTNLGIALRMRFGHTGNPADLDAAVDTGRRAVDRMPADNRMRYVAFAMYGAALGTRYEHTGSGADLVAAVDAGRQAAQMLDDDDPAHTRILFGHVRTIQTQRPGGYTSPPSTGRMLPPLPDPAAESERRARTALDLHIRAQALGDLAVLEPAAELARTADDPHMLSVILHTRHQMTGEPADLAELVDVTRSLVAEPDPGDPNAAGRHTNLAGALYSLFEAGGDPAVLDEAVAAARRAVELGDGTDQLPALRHNLANMLSYRYERTHTAADRDEALAAAAHAIADPGHRDCASCSETSGRLRHDRFEESGDPAELDRLVETLAGRLRHADGLTDEDRALTTLNLATALRLRYQRRGVRSDLSAAVDVLRDPGADSEHRAAYLVETAILWRLRLEAGDHLDLARLDAVVHDLREVLRSLPPGSARREGTLTTLGLVLMRCFEHSGMRKDIDAAVTAFDAAARLGEQVGSHLGLGLALMARHRASGDPGDLDTAIAAGRRAVAMLPDGHPERTQALCNLAVGLHRRNADGDRAAAREAWTAAASDPAGATWARLRSVRGWASCLTEGDGPAAAVEVYALGVELLGLLAWPGLARGDQQHLLEQEESGLARDAAAAAVAGRDPGRATGFLDNGRGLLWAQALRLRTELDLLHRARPELATALARTRVALGG</sequence>
<evidence type="ECO:0000313" key="1">
    <source>
        <dbReference type="EMBL" id="MBO3741842.1"/>
    </source>
</evidence>
<protein>
    <recommendedName>
        <fullName evidence="3">Tetratricopeptide repeat protein</fullName>
    </recommendedName>
</protein>
<name>A0ABS3UTD6_9ACTN</name>
<dbReference type="Proteomes" id="UP000679690">
    <property type="component" value="Unassembled WGS sequence"/>
</dbReference>
<evidence type="ECO:0000313" key="2">
    <source>
        <dbReference type="Proteomes" id="UP000679690"/>
    </source>
</evidence>